<proteinExistence type="predicted"/>
<keyword evidence="2" id="KW-1185">Reference proteome</keyword>
<sequence>MFEKVGRRYMWSHLSMLIELRHLNDKNFLLHEYNFTDKTNQANKLLETIDSMIRKDSKQKKIFRAIERKKTKIWRTSIFEISK</sequence>
<organism evidence="1 2">
    <name type="scientific">Clunio marinus</name>
    <dbReference type="NCBI Taxonomy" id="568069"/>
    <lineage>
        <taxon>Eukaryota</taxon>
        <taxon>Metazoa</taxon>
        <taxon>Ecdysozoa</taxon>
        <taxon>Arthropoda</taxon>
        <taxon>Hexapoda</taxon>
        <taxon>Insecta</taxon>
        <taxon>Pterygota</taxon>
        <taxon>Neoptera</taxon>
        <taxon>Endopterygota</taxon>
        <taxon>Diptera</taxon>
        <taxon>Nematocera</taxon>
        <taxon>Chironomoidea</taxon>
        <taxon>Chironomidae</taxon>
        <taxon>Clunio</taxon>
    </lineage>
</organism>
<evidence type="ECO:0000313" key="1">
    <source>
        <dbReference type="EMBL" id="CRK90338.1"/>
    </source>
</evidence>
<accession>A0A1J1HS37</accession>
<reference evidence="1 2" key="1">
    <citation type="submission" date="2015-04" db="EMBL/GenBank/DDBJ databases">
        <authorList>
            <person name="Syromyatnikov M.Y."/>
            <person name="Popov V.N."/>
        </authorList>
    </citation>
    <scope>NUCLEOTIDE SEQUENCE [LARGE SCALE GENOMIC DNA]</scope>
</reference>
<evidence type="ECO:0000313" key="2">
    <source>
        <dbReference type="Proteomes" id="UP000183832"/>
    </source>
</evidence>
<gene>
    <name evidence="1" type="ORF">CLUMA_CG004093</name>
</gene>
<name>A0A1J1HS37_9DIPT</name>
<dbReference type="EMBL" id="CVRI01000018">
    <property type="protein sequence ID" value="CRK90338.1"/>
    <property type="molecule type" value="Genomic_DNA"/>
</dbReference>
<dbReference type="Proteomes" id="UP000183832">
    <property type="component" value="Unassembled WGS sequence"/>
</dbReference>
<protein>
    <submittedName>
        <fullName evidence="1">CLUMA_CG004093, isoform A</fullName>
    </submittedName>
</protein>
<dbReference type="AlphaFoldDB" id="A0A1J1HS37"/>